<dbReference type="InterPro" id="IPR012317">
    <property type="entry name" value="Poly(ADP-ribose)pol_cat_dom"/>
</dbReference>
<feature type="domain" description="RWD" evidence="2">
    <location>
        <begin position="185"/>
        <end position="295"/>
    </location>
</feature>
<dbReference type="RefSeq" id="XP_004995301.1">
    <property type="nucleotide sequence ID" value="XM_004995244.1"/>
</dbReference>
<dbReference type="InParanoid" id="F2U5Z6"/>
<dbReference type="OrthoDB" id="10256774at2759"/>
<dbReference type="PANTHER" id="PTHR37474:SF1">
    <property type="entry name" value="2'-5' RNA LIGASE FAMILY PROTEIN"/>
    <property type="match status" value="1"/>
</dbReference>
<feature type="region of interest" description="Disordered" evidence="1">
    <location>
        <begin position="105"/>
        <end position="136"/>
    </location>
</feature>
<proteinExistence type="predicted"/>
<dbReference type="InterPro" id="IPR016135">
    <property type="entry name" value="UBQ-conjugating_enzyme/RWD"/>
</dbReference>
<feature type="compositionally biased region" description="Low complexity" evidence="1">
    <location>
        <begin position="593"/>
        <end position="609"/>
    </location>
</feature>
<evidence type="ECO:0000313" key="4">
    <source>
        <dbReference type="Proteomes" id="UP000007799"/>
    </source>
</evidence>
<dbReference type="SUPFAM" id="SSF56399">
    <property type="entry name" value="ADP-ribosylation"/>
    <property type="match status" value="1"/>
</dbReference>
<organism evidence="4">
    <name type="scientific">Salpingoeca rosetta (strain ATCC 50818 / BSB-021)</name>
    <dbReference type="NCBI Taxonomy" id="946362"/>
    <lineage>
        <taxon>Eukaryota</taxon>
        <taxon>Choanoflagellata</taxon>
        <taxon>Craspedida</taxon>
        <taxon>Salpingoecidae</taxon>
        <taxon>Salpingoeca</taxon>
    </lineage>
</organism>
<dbReference type="Gene3D" id="3.90.228.10">
    <property type="match status" value="1"/>
</dbReference>
<dbReference type="InterPro" id="IPR009097">
    <property type="entry name" value="Cyclic_Pdiesterase"/>
</dbReference>
<dbReference type="Proteomes" id="UP000007799">
    <property type="component" value="Unassembled WGS sequence"/>
</dbReference>
<evidence type="ECO:0000313" key="3">
    <source>
        <dbReference type="EMBL" id="EGD82937.1"/>
    </source>
</evidence>
<dbReference type="Pfam" id="PF13563">
    <property type="entry name" value="2_5_RNA_ligase2"/>
    <property type="match status" value="1"/>
</dbReference>
<keyword evidence="4" id="KW-1185">Reference proteome</keyword>
<evidence type="ECO:0000259" key="2">
    <source>
        <dbReference type="PROSITE" id="PS50908"/>
    </source>
</evidence>
<dbReference type="SUPFAM" id="SSF54495">
    <property type="entry name" value="UBC-like"/>
    <property type="match status" value="1"/>
</dbReference>
<feature type="region of interest" description="Disordered" evidence="1">
    <location>
        <begin position="593"/>
        <end position="641"/>
    </location>
</feature>
<protein>
    <recommendedName>
        <fullName evidence="2">RWD domain-containing protein</fullName>
    </recommendedName>
</protein>
<gene>
    <name evidence="3" type="ORF">PTSG_03570</name>
</gene>
<dbReference type="eggNOG" id="ENOG502SFWD">
    <property type="taxonomic scope" value="Eukaryota"/>
</dbReference>
<dbReference type="GeneID" id="16075882"/>
<evidence type="ECO:0000256" key="1">
    <source>
        <dbReference type="SAM" id="MobiDB-lite"/>
    </source>
</evidence>
<dbReference type="SUPFAM" id="SSF55144">
    <property type="entry name" value="LigT-like"/>
    <property type="match status" value="1"/>
</dbReference>
<accession>F2U5Z6</accession>
<dbReference type="Gene3D" id="3.90.1140.10">
    <property type="entry name" value="Cyclic phosphodiesterase"/>
    <property type="match status" value="1"/>
</dbReference>
<dbReference type="PROSITE" id="PS50908">
    <property type="entry name" value="RWD"/>
    <property type="match status" value="1"/>
</dbReference>
<dbReference type="AlphaFoldDB" id="F2U5Z6"/>
<dbReference type="Pfam" id="PF00644">
    <property type="entry name" value="PARP"/>
    <property type="match status" value="1"/>
</dbReference>
<name>F2U5Z6_SALR5</name>
<dbReference type="PANTHER" id="PTHR37474">
    <property type="entry name" value="RNA LIGASE/CYCLIC NUCLEOTIDE PHOSPHODIESTERASE"/>
    <property type="match status" value="1"/>
</dbReference>
<reference evidence="3" key="1">
    <citation type="submission" date="2009-08" db="EMBL/GenBank/DDBJ databases">
        <title>Annotation of Salpingoeca rosetta.</title>
        <authorList>
            <consortium name="The Broad Institute Genome Sequencing Platform"/>
            <person name="Russ C."/>
            <person name="Cuomo C."/>
            <person name="Burger G."/>
            <person name="Gray M.W."/>
            <person name="Holland P.W.H."/>
            <person name="King N."/>
            <person name="Lang F.B.F."/>
            <person name="Roger A.J."/>
            <person name="Ruiz-Trillo I."/>
            <person name="Young S.K."/>
            <person name="Zeng Q."/>
            <person name="Gargeya S."/>
            <person name="Alvarado L."/>
            <person name="Berlin A."/>
            <person name="Chapman S.B."/>
            <person name="Chen Z."/>
            <person name="Freedman E."/>
            <person name="Gellesch M."/>
            <person name="Goldberg J."/>
            <person name="Griggs A."/>
            <person name="Gujja S."/>
            <person name="Heilman E."/>
            <person name="Heiman D."/>
            <person name="Howarth C."/>
            <person name="Mehta T."/>
            <person name="Neiman D."/>
            <person name="Pearson M."/>
            <person name="Roberts A."/>
            <person name="Saif S."/>
            <person name="Shea T."/>
            <person name="Shenoy N."/>
            <person name="Sisk P."/>
            <person name="Stolte C."/>
            <person name="Sykes S."/>
            <person name="White J."/>
            <person name="Yandava C."/>
            <person name="Haas B."/>
            <person name="Nusbaum C."/>
            <person name="Birren B."/>
        </authorList>
    </citation>
    <scope>NUCLEOTIDE SEQUENCE [LARGE SCALE GENOMIC DNA]</scope>
    <source>
        <strain evidence="3">ATCC 50818</strain>
    </source>
</reference>
<dbReference type="InterPro" id="IPR006575">
    <property type="entry name" value="RWD_dom"/>
</dbReference>
<dbReference type="GO" id="GO:0003950">
    <property type="term" value="F:NAD+ poly-ADP-ribosyltransferase activity"/>
    <property type="evidence" value="ECO:0007669"/>
    <property type="project" value="InterPro"/>
</dbReference>
<dbReference type="KEGG" id="sre:PTSG_03570"/>
<sequence length="727" mass="80148">MPFTLNLNSFGSFNHGKRGHVTWLRPEPSSAIESLHAAMVDTLSHMGRWSRMKQPHMTVARSQPAPLTQELQQHWTPIQFEVDRVYLLQRTSSKSPMQVVGEIQLGRDSGSDDDGDGGGDSAQQEQQQRRGDDDATNSALRSLLQALNASVRRGVITRSRMVQLRRALLPPPLAVAENDRPSVEEEIEFAARVFESDGVEVQDGTTVIITVDGSDDGVQAVVDISIAFDDNHPNVTPRVTIHSAQNLTAAQQAVLALVLNTHTEHWFNTPLHPFAPEQFFVFSVFNTAAHFLRDEQSRLGTVRAVHSGGKPSVTVNNTTTNYNHLLEWRDVNTSTKQQLGTLSVRELDTLVYRALLKHMHTTLRKPTREGGRQRRYSARLTHVENVLHPTLLERYNEAVARLLDTGAVHDRSNAHADEYPEEIKTLLPRLAFHGTCERNVAESIANQGLVAPGDFDDSGRYIGMKTGALYGSGSYVSPNLLKSHWYSYQDARGHAQMLVGLAIPGRCRQFTADSISQIRRDGLEIHDLECDSHTDPSKEELILYTSDLFLPVLLIEYALTDEQVNPPSAPALKGSVEALDDVQQFAVAHLLSLPPSSSSSSPSSLSSSSMPAHGEPSAAKQQKQQKKKKHGGSADGEKGEVKGEWNKLMAALGPRTKQTLQLQLTQEHWLLELRPALFQPATMPLHGGGGGGGAHHHMVLCLARFPDIKGSMLSDLASGVELLIRYR</sequence>
<dbReference type="EMBL" id="GL832962">
    <property type="protein sequence ID" value="EGD82937.1"/>
    <property type="molecule type" value="Genomic_DNA"/>
</dbReference>